<accession>A0A1X7FTA2</accession>
<dbReference type="SMART" id="SM00347">
    <property type="entry name" value="HTH_MARR"/>
    <property type="match status" value="1"/>
</dbReference>
<evidence type="ECO:0000256" key="1">
    <source>
        <dbReference type="ARBA" id="ARBA00023015"/>
    </source>
</evidence>
<proteinExistence type="predicted"/>
<keyword evidence="2 5" id="KW-0238">DNA-binding</keyword>
<dbReference type="EMBL" id="FXAF01000008">
    <property type="protein sequence ID" value="SMF58406.1"/>
    <property type="molecule type" value="Genomic_DNA"/>
</dbReference>
<dbReference type="GO" id="GO:0003677">
    <property type="term" value="F:DNA binding"/>
    <property type="evidence" value="ECO:0007669"/>
    <property type="project" value="UniProtKB-KW"/>
</dbReference>
<evidence type="ECO:0000259" key="4">
    <source>
        <dbReference type="PROSITE" id="PS50995"/>
    </source>
</evidence>
<dbReference type="InterPro" id="IPR036388">
    <property type="entry name" value="WH-like_DNA-bd_sf"/>
</dbReference>
<gene>
    <name evidence="5" type="ORF">SAMN02982989_0783</name>
</gene>
<organism evidence="5 6">
    <name type="scientific">Xaviernesmea oryzae</name>
    <dbReference type="NCBI Taxonomy" id="464029"/>
    <lineage>
        <taxon>Bacteria</taxon>
        <taxon>Pseudomonadati</taxon>
        <taxon>Pseudomonadota</taxon>
        <taxon>Alphaproteobacteria</taxon>
        <taxon>Hyphomicrobiales</taxon>
        <taxon>Rhizobiaceae</taxon>
        <taxon>Rhizobium/Agrobacterium group</taxon>
        <taxon>Xaviernesmea</taxon>
    </lineage>
</organism>
<dbReference type="PROSITE" id="PS50995">
    <property type="entry name" value="HTH_MARR_2"/>
    <property type="match status" value="1"/>
</dbReference>
<name>A0A1X7FTA2_9HYPH</name>
<feature type="domain" description="HTH marR-type" evidence="4">
    <location>
        <begin position="20"/>
        <end position="152"/>
    </location>
</feature>
<dbReference type="SUPFAM" id="SSF46785">
    <property type="entry name" value="Winged helix' DNA-binding domain"/>
    <property type="match status" value="1"/>
</dbReference>
<dbReference type="InterPro" id="IPR036390">
    <property type="entry name" value="WH_DNA-bd_sf"/>
</dbReference>
<evidence type="ECO:0000256" key="2">
    <source>
        <dbReference type="ARBA" id="ARBA00023125"/>
    </source>
</evidence>
<dbReference type="Pfam" id="PF12802">
    <property type="entry name" value="MarR_2"/>
    <property type="match status" value="1"/>
</dbReference>
<dbReference type="PRINTS" id="PR00598">
    <property type="entry name" value="HTHMARR"/>
</dbReference>
<evidence type="ECO:0000313" key="5">
    <source>
        <dbReference type="EMBL" id="SMF58406.1"/>
    </source>
</evidence>
<dbReference type="GO" id="GO:0003700">
    <property type="term" value="F:DNA-binding transcription factor activity"/>
    <property type="evidence" value="ECO:0007669"/>
    <property type="project" value="InterPro"/>
</dbReference>
<reference evidence="6" key="1">
    <citation type="submission" date="2017-04" db="EMBL/GenBank/DDBJ databases">
        <authorList>
            <person name="Varghese N."/>
            <person name="Submissions S."/>
        </authorList>
    </citation>
    <scope>NUCLEOTIDE SEQUENCE [LARGE SCALE GENOMIC DNA]</scope>
    <source>
        <strain evidence="6">B4P</strain>
    </source>
</reference>
<keyword evidence="3" id="KW-0804">Transcription</keyword>
<dbReference type="Gene3D" id="1.10.10.10">
    <property type="entry name" value="Winged helix-like DNA-binding domain superfamily/Winged helix DNA-binding domain"/>
    <property type="match status" value="1"/>
</dbReference>
<dbReference type="InterPro" id="IPR000835">
    <property type="entry name" value="HTH_MarR-typ"/>
</dbReference>
<evidence type="ECO:0000256" key="3">
    <source>
        <dbReference type="ARBA" id="ARBA00023163"/>
    </source>
</evidence>
<dbReference type="Proteomes" id="UP000192903">
    <property type="component" value="Unassembled WGS sequence"/>
</dbReference>
<keyword evidence="1" id="KW-0805">Transcription regulation</keyword>
<protein>
    <submittedName>
        <fullName evidence="5">DNA-binding transcriptional regulator, MarR family</fullName>
    </submittedName>
</protein>
<dbReference type="PANTHER" id="PTHR42756">
    <property type="entry name" value="TRANSCRIPTIONAL REGULATOR, MARR"/>
    <property type="match status" value="1"/>
</dbReference>
<evidence type="ECO:0000313" key="6">
    <source>
        <dbReference type="Proteomes" id="UP000192903"/>
    </source>
</evidence>
<keyword evidence="6" id="KW-1185">Reference proteome</keyword>
<dbReference type="AlphaFoldDB" id="A0A1X7FTA2"/>
<sequence length="164" mass="18707">MMAEDVTSEDAGTGEWVMQHPRAIYFLNQANHAVRTRLEAALAPMQMTGIQYTVLSVIGSRDGLSSAELSRRFFVTPQTMNELIGGLQRRNLITRKEDPANRRILRMSLTNEGKRMIKACDAAADIIERDVFSFLPQESYEQFRDLCRQIARNLRERDEAAKAE</sequence>
<dbReference type="STRING" id="464029.SAMN02982989_0783"/>
<dbReference type="PANTHER" id="PTHR42756:SF1">
    <property type="entry name" value="TRANSCRIPTIONAL REPRESSOR OF EMRAB OPERON"/>
    <property type="match status" value="1"/>
</dbReference>